<feature type="signal peptide" evidence="1">
    <location>
        <begin position="1"/>
        <end position="24"/>
    </location>
</feature>
<comment type="caution">
    <text evidence="3">The sequence shown here is derived from an EMBL/GenBank/DDBJ whole genome shotgun (WGS) entry which is preliminary data.</text>
</comment>
<organism evidence="3 4">
    <name type="scientific">Nonomuraea guangzhouensis</name>
    <dbReference type="NCBI Taxonomy" id="1291555"/>
    <lineage>
        <taxon>Bacteria</taxon>
        <taxon>Bacillati</taxon>
        <taxon>Actinomycetota</taxon>
        <taxon>Actinomycetes</taxon>
        <taxon>Streptosporangiales</taxon>
        <taxon>Streptosporangiaceae</taxon>
        <taxon>Nonomuraea</taxon>
    </lineage>
</organism>
<protein>
    <submittedName>
        <fullName evidence="3">Glycine betaine ABC transporter substrate-binding protein</fullName>
    </submittedName>
</protein>
<feature type="domain" description="ABC-type glycine betaine transport system substrate-binding" evidence="2">
    <location>
        <begin position="44"/>
        <end position="311"/>
    </location>
</feature>
<keyword evidence="1" id="KW-0732">Signal</keyword>
<dbReference type="Proteomes" id="UP001597097">
    <property type="component" value="Unassembled WGS sequence"/>
</dbReference>
<reference evidence="4" key="1">
    <citation type="journal article" date="2019" name="Int. J. Syst. Evol. Microbiol.">
        <title>The Global Catalogue of Microorganisms (GCM) 10K type strain sequencing project: providing services to taxonomists for standard genome sequencing and annotation.</title>
        <authorList>
            <consortium name="The Broad Institute Genomics Platform"/>
            <consortium name="The Broad Institute Genome Sequencing Center for Infectious Disease"/>
            <person name="Wu L."/>
            <person name="Ma J."/>
        </authorList>
    </citation>
    <scope>NUCLEOTIDE SEQUENCE [LARGE SCALE GENOMIC DNA]</scope>
    <source>
        <strain evidence="4">CGMCC 1.15399</strain>
    </source>
</reference>
<accession>A0ABW4G7D1</accession>
<sequence>MHVRKTFTLLAAAALTLTATSACGSSDSVEAASAGNELSGAKFVIGSKDFTENIMLGQIAVQLLKAHGAEVEDKTNLGGTVPNRKALESKSIDMYWDYSGTGWIEHLKNATPIPDAAKQFKATADEDLAKNKIRWVGPTPLNNTYALAIRSEKAKELGVKTISDVVKLAKTNPDQASLCVESEFSTRDDGLPGLSKAYGLNLPKDKISQLDTGVVYTETDKGQTCNFGEVYTTDGRISALGLTVLQDDKHFFPIYNAAVTVRDETYQKYPALEKVLKPVIAKLDDTTMRKLNAQVDVDGEEPSKVSADWLRTSGFLGKSDA</sequence>
<name>A0ABW4G7D1_9ACTN</name>
<evidence type="ECO:0000313" key="3">
    <source>
        <dbReference type="EMBL" id="MFD1538632.1"/>
    </source>
</evidence>
<evidence type="ECO:0000313" key="4">
    <source>
        <dbReference type="Proteomes" id="UP001597097"/>
    </source>
</evidence>
<feature type="chain" id="PRO_5046282434" evidence="1">
    <location>
        <begin position="25"/>
        <end position="321"/>
    </location>
</feature>
<dbReference type="PROSITE" id="PS51257">
    <property type="entry name" value="PROKAR_LIPOPROTEIN"/>
    <property type="match status" value="1"/>
</dbReference>
<keyword evidence="4" id="KW-1185">Reference proteome</keyword>
<gene>
    <name evidence="3" type="ORF">ACFSJ0_16365</name>
</gene>
<dbReference type="InterPro" id="IPR007210">
    <property type="entry name" value="ABC_Gly_betaine_transp_sub-bd"/>
</dbReference>
<dbReference type="Pfam" id="PF04069">
    <property type="entry name" value="OpuAC"/>
    <property type="match status" value="1"/>
</dbReference>
<evidence type="ECO:0000259" key="2">
    <source>
        <dbReference type="Pfam" id="PF04069"/>
    </source>
</evidence>
<dbReference type="CDD" id="cd13611">
    <property type="entry name" value="PBP2_YehZ"/>
    <property type="match status" value="1"/>
</dbReference>
<dbReference type="RefSeq" id="WP_219527409.1">
    <property type="nucleotide sequence ID" value="NZ_JAHKRM010000002.1"/>
</dbReference>
<proteinExistence type="predicted"/>
<dbReference type="EMBL" id="JBHUCM010000013">
    <property type="protein sequence ID" value="MFD1538632.1"/>
    <property type="molecule type" value="Genomic_DNA"/>
</dbReference>
<evidence type="ECO:0000256" key="1">
    <source>
        <dbReference type="SAM" id="SignalP"/>
    </source>
</evidence>